<sequence>MHRELVEPRLKREIYAVAPADTDLLPLADVLVGLLKEVADEIREAWEAQPLDVS</sequence>
<organism evidence="1 2">
    <name type="scientific">Streptomyces milbemycinicus</name>
    <dbReference type="NCBI Taxonomy" id="476552"/>
    <lineage>
        <taxon>Bacteria</taxon>
        <taxon>Bacillati</taxon>
        <taxon>Actinomycetota</taxon>
        <taxon>Actinomycetes</taxon>
        <taxon>Kitasatosporales</taxon>
        <taxon>Streptomycetaceae</taxon>
        <taxon>Streptomyces</taxon>
    </lineage>
</organism>
<evidence type="ECO:0000313" key="1">
    <source>
        <dbReference type="EMBL" id="MFK4271806.1"/>
    </source>
</evidence>
<protein>
    <submittedName>
        <fullName evidence="1">Uncharacterized protein</fullName>
    </submittedName>
</protein>
<accession>A0ABW8M0V0</accession>
<keyword evidence="2" id="KW-1185">Reference proteome</keyword>
<dbReference type="EMBL" id="JBJDQH010000020">
    <property type="protein sequence ID" value="MFK4271806.1"/>
    <property type="molecule type" value="Genomic_DNA"/>
</dbReference>
<comment type="caution">
    <text evidence="1">The sequence shown here is derived from an EMBL/GenBank/DDBJ whole genome shotgun (WGS) entry which is preliminary data.</text>
</comment>
<dbReference type="Proteomes" id="UP001620295">
    <property type="component" value="Unassembled WGS sequence"/>
</dbReference>
<evidence type="ECO:0000313" key="2">
    <source>
        <dbReference type="Proteomes" id="UP001620295"/>
    </source>
</evidence>
<dbReference type="RefSeq" id="WP_358646676.1">
    <property type="nucleotide sequence ID" value="NZ_JBFACG010000084.1"/>
</dbReference>
<name>A0ABW8M0V0_9ACTN</name>
<proteinExistence type="predicted"/>
<gene>
    <name evidence="1" type="ORF">ACI2L5_43960</name>
</gene>
<reference evidence="1 2" key="1">
    <citation type="submission" date="2024-11" db="EMBL/GenBank/DDBJ databases">
        <title>The Natural Products Discovery Center: Release of the First 8490 Sequenced Strains for Exploring Actinobacteria Biosynthetic Diversity.</title>
        <authorList>
            <person name="Kalkreuter E."/>
            <person name="Kautsar S.A."/>
            <person name="Yang D."/>
            <person name="Bader C.D."/>
            <person name="Teijaro C.N."/>
            <person name="Fluegel L."/>
            <person name="Davis C.M."/>
            <person name="Simpson J.R."/>
            <person name="Lauterbach L."/>
            <person name="Steele A.D."/>
            <person name="Gui C."/>
            <person name="Meng S."/>
            <person name="Li G."/>
            <person name="Viehrig K."/>
            <person name="Ye F."/>
            <person name="Su P."/>
            <person name="Kiefer A.F."/>
            <person name="Nichols A."/>
            <person name="Cepeda A.J."/>
            <person name="Yan W."/>
            <person name="Fan B."/>
            <person name="Jiang Y."/>
            <person name="Adhikari A."/>
            <person name="Zheng C.-J."/>
            <person name="Schuster L."/>
            <person name="Cowan T.M."/>
            <person name="Smanski M.J."/>
            <person name="Chevrette M.G."/>
            <person name="De Carvalho L.P.S."/>
            <person name="Shen B."/>
        </authorList>
    </citation>
    <scope>NUCLEOTIDE SEQUENCE [LARGE SCALE GENOMIC DNA]</scope>
    <source>
        <strain evidence="1 2">NPDC020863</strain>
    </source>
</reference>